<evidence type="ECO:0000256" key="1">
    <source>
        <dbReference type="SAM" id="SignalP"/>
    </source>
</evidence>
<accession>A0A5B7DKV2</accession>
<proteinExistence type="predicted"/>
<keyword evidence="3" id="KW-1185">Reference proteome</keyword>
<evidence type="ECO:0000313" key="3">
    <source>
        <dbReference type="Proteomes" id="UP000324222"/>
    </source>
</evidence>
<dbReference type="EMBL" id="VSRR010001014">
    <property type="protein sequence ID" value="MPC21763.1"/>
    <property type="molecule type" value="Genomic_DNA"/>
</dbReference>
<dbReference type="Proteomes" id="UP000324222">
    <property type="component" value="Unassembled WGS sequence"/>
</dbReference>
<organism evidence="2 3">
    <name type="scientific">Portunus trituberculatus</name>
    <name type="common">Swimming crab</name>
    <name type="synonym">Neptunus trituberculatus</name>
    <dbReference type="NCBI Taxonomy" id="210409"/>
    <lineage>
        <taxon>Eukaryota</taxon>
        <taxon>Metazoa</taxon>
        <taxon>Ecdysozoa</taxon>
        <taxon>Arthropoda</taxon>
        <taxon>Crustacea</taxon>
        <taxon>Multicrustacea</taxon>
        <taxon>Malacostraca</taxon>
        <taxon>Eumalacostraca</taxon>
        <taxon>Eucarida</taxon>
        <taxon>Decapoda</taxon>
        <taxon>Pleocyemata</taxon>
        <taxon>Brachyura</taxon>
        <taxon>Eubrachyura</taxon>
        <taxon>Portunoidea</taxon>
        <taxon>Portunidae</taxon>
        <taxon>Portuninae</taxon>
        <taxon>Portunus</taxon>
    </lineage>
</organism>
<feature type="chain" id="PRO_5022821186" description="Secreted protein" evidence="1">
    <location>
        <begin position="17"/>
        <end position="82"/>
    </location>
</feature>
<keyword evidence="1" id="KW-0732">Signal</keyword>
<protein>
    <recommendedName>
        <fullName evidence="4">Secreted protein</fullName>
    </recommendedName>
</protein>
<sequence length="82" mass="10020">MSPFILFFFKVMYIMCSNNFITQCIPLLHRCMWKTVFSNILHTLLHPDLLYMSSCPSIFFCYQHQVFLVHFYYTIDYLVHCY</sequence>
<name>A0A5B7DKV2_PORTR</name>
<feature type="signal peptide" evidence="1">
    <location>
        <begin position="1"/>
        <end position="16"/>
    </location>
</feature>
<gene>
    <name evidence="2" type="ORF">E2C01_014757</name>
</gene>
<comment type="caution">
    <text evidence="2">The sequence shown here is derived from an EMBL/GenBank/DDBJ whole genome shotgun (WGS) entry which is preliminary data.</text>
</comment>
<evidence type="ECO:0008006" key="4">
    <source>
        <dbReference type="Google" id="ProtNLM"/>
    </source>
</evidence>
<reference evidence="2 3" key="1">
    <citation type="submission" date="2019-05" db="EMBL/GenBank/DDBJ databases">
        <title>Another draft genome of Portunus trituberculatus and its Hox gene families provides insights of decapod evolution.</title>
        <authorList>
            <person name="Jeong J.-H."/>
            <person name="Song I."/>
            <person name="Kim S."/>
            <person name="Choi T."/>
            <person name="Kim D."/>
            <person name="Ryu S."/>
            <person name="Kim W."/>
        </authorList>
    </citation>
    <scope>NUCLEOTIDE SEQUENCE [LARGE SCALE GENOMIC DNA]</scope>
    <source>
        <tissue evidence="2">Muscle</tissue>
    </source>
</reference>
<evidence type="ECO:0000313" key="2">
    <source>
        <dbReference type="EMBL" id="MPC21763.1"/>
    </source>
</evidence>
<dbReference type="AlphaFoldDB" id="A0A5B7DKV2"/>